<evidence type="ECO:0000313" key="6">
    <source>
        <dbReference type="Proteomes" id="UP000321491"/>
    </source>
</evidence>
<dbReference type="CDD" id="cd07377">
    <property type="entry name" value="WHTH_GntR"/>
    <property type="match status" value="1"/>
</dbReference>
<dbReference type="Pfam" id="PF07702">
    <property type="entry name" value="UTRA"/>
    <property type="match status" value="1"/>
</dbReference>
<evidence type="ECO:0000259" key="4">
    <source>
        <dbReference type="PROSITE" id="PS50949"/>
    </source>
</evidence>
<evidence type="ECO:0000256" key="3">
    <source>
        <dbReference type="ARBA" id="ARBA00023163"/>
    </source>
</evidence>
<dbReference type="GO" id="GO:0003700">
    <property type="term" value="F:DNA-binding transcription factor activity"/>
    <property type="evidence" value="ECO:0007669"/>
    <property type="project" value="InterPro"/>
</dbReference>
<dbReference type="InterPro" id="IPR036388">
    <property type="entry name" value="WH-like_DNA-bd_sf"/>
</dbReference>
<evidence type="ECO:0000313" key="5">
    <source>
        <dbReference type="EMBL" id="GEN30089.1"/>
    </source>
</evidence>
<dbReference type="InterPro" id="IPR028978">
    <property type="entry name" value="Chorismate_lyase_/UTRA_dom_sf"/>
</dbReference>
<keyword evidence="6" id="KW-1185">Reference proteome</keyword>
<evidence type="ECO:0000256" key="2">
    <source>
        <dbReference type="ARBA" id="ARBA00023125"/>
    </source>
</evidence>
<dbReference type="InterPro" id="IPR036390">
    <property type="entry name" value="WH_DNA-bd_sf"/>
</dbReference>
<dbReference type="InterPro" id="IPR000524">
    <property type="entry name" value="Tscrpt_reg_HTH_GntR"/>
</dbReference>
<dbReference type="GO" id="GO:0045892">
    <property type="term" value="P:negative regulation of DNA-templated transcription"/>
    <property type="evidence" value="ECO:0007669"/>
    <property type="project" value="TreeGrafter"/>
</dbReference>
<dbReference type="GO" id="GO:0003677">
    <property type="term" value="F:DNA binding"/>
    <property type="evidence" value="ECO:0007669"/>
    <property type="project" value="UniProtKB-KW"/>
</dbReference>
<organism evidence="5 6">
    <name type="scientific">Cerasibacillus quisquiliarum</name>
    <dbReference type="NCBI Taxonomy" id="227865"/>
    <lineage>
        <taxon>Bacteria</taxon>
        <taxon>Bacillati</taxon>
        <taxon>Bacillota</taxon>
        <taxon>Bacilli</taxon>
        <taxon>Bacillales</taxon>
        <taxon>Bacillaceae</taxon>
        <taxon>Cerasibacillus</taxon>
    </lineage>
</organism>
<reference evidence="5 6" key="1">
    <citation type="submission" date="2019-07" db="EMBL/GenBank/DDBJ databases">
        <title>Whole genome shotgun sequence of Cerasibacillus quisquiliarum NBRC 102429.</title>
        <authorList>
            <person name="Hosoyama A."/>
            <person name="Uohara A."/>
            <person name="Ohji S."/>
            <person name="Ichikawa N."/>
        </authorList>
    </citation>
    <scope>NUCLEOTIDE SEQUENCE [LARGE SCALE GENOMIC DNA]</scope>
    <source>
        <strain evidence="5 6">NBRC 102429</strain>
    </source>
</reference>
<dbReference type="PRINTS" id="PR00035">
    <property type="entry name" value="HTHGNTR"/>
</dbReference>
<dbReference type="EMBL" id="BJXW01000004">
    <property type="protein sequence ID" value="GEN30089.1"/>
    <property type="molecule type" value="Genomic_DNA"/>
</dbReference>
<dbReference type="PANTHER" id="PTHR44846">
    <property type="entry name" value="MANNOSYL-D-GLYCERATE TRANSPORT/METABOLISM SYSTEM REPRESSOR MNGR-RELATED"/>
    <property type="match status" value="1"/>
</dbReference>
<comment type="caution">
    <text evidence="5">The sequence shown here is derived from an EMBL/GenBank/DDBJ whole genome shotgun (WGS) entry which is preliminary data.</text>
</comment>
<proteinExistence type="predicted"/>
<keyword evidence="2" id="KW-0238">DNA-binding</keyword>
<dbReference type="Gene3D" id="3.40.1410.10">
    <property type="entry name" value="Chorismate lyase-like"/>
    <property type="match status" value="1"/>
</dbReference>
<keyword evidence="1" id="KW-0805">Transcription regulation</keyword>
<dbReference type="SMART" id="SM00866">
    <property type="entry name" value="UTRA"/>
    <property type="match status" value="1"/>
</dbReference>
<keyword evidence="3" id="KW-0804">Transcription</keyword>
<dbReference type="InterPro" id="IPR050679">
    <property type="entry name" value="Bact_HTH_transcr_reg"/>
</dbReference>
<sequence length="234" mass="27138">MAIDKESFIPIYIQISEDLRTRILSGEYKNGDQLPSENDLAEQFGVTRTTIQRSLAILVHDGIIEKIHGKGSFVRLRPVRKNIWNFSSFSTYAKKANQIPITKVISHEVFQVKETNFLKLVRLRGFKKMNKNKWITLDTSILNLDMFPGLDEFDFARLSLYDTLQNHFKTTPDHARLNVKAIAADEKLMKYFNLDQSIPLLTVQGYVFDTRRRAIEEVHVVYNQDADFNIVINI</sequence>
<dbReference type="SMART" id="SM00345">
    <property type="entry name" value="HTH_GNTR"/>
    <property type="match status" value="1"/>
</dbReference>
<dbReference type="AlphaFoldDB" id="A0A511UU23"/>
<gene>
    <name evidence="5" type="primary">yurK</name>
    <name evidence="5" type="ORF">CQU01_03270</name>
</gene>
<dbReference type="Gene3D" id="1.10.10.10">
    <property type="entry name" value="Winged helix-like DNA-binding domain superfamily/Winged helix DNA-binding domain"/>
    <property type="match status" value="1"/>
</dbReference>
<protein>
    <submittedName>
        <fullName evidence="5">Putative HTH-type transcriptional regulator YurK</fullName>
    </submittedName>
</protein>
<dbReference type="Pfam" id="PF00392">
    <property type="entry name" value="GntR"/>
    <property type="match status" value="1"/>
</dbReference>
<dbReference type="SUPFAM" id="SSF46785">
    <property type="entry name" value="Winged helix' DNA-binding domain"/>
    <property type="match status" value="1"/>
</dbReference>
<dbReference type="Proteomes" id="UP000321491">
    <property type="component" value="Unassembled WGS sequence"/>
</dbReference>
<dbReference type="RefSeq" id="WP_170226560.1">
    <property type="nucleotide sequence ID" value="NZ_BJXW01000004.1"/>
</dbReference>
<accession>A0A511UU23</accession>
<evidence type="ECO:0000256" key="1">
    <source>
        <dbReference type="ARBA" id="ARBA00023015"/>
    </source>
</evidence>
<dbReference type="PANTHER" id="PTHR44846:SF1">
    <property type="entry name" value="MANNOSYL-D-GLYCERATE TRANSPORT_METABOLISM SYSTEM REPRESSOR MNGR-RELATED"/>
    <property type="match status" value="1"/>
</dbReference>
<name>A0A511UU23_9BACI</name>
<dbReference type="SUPFAM" id="SSF64288">
    <property type="entry name" value="Chorismate lyase-like"/>
    <property type="match status" value="1"/>
</dbReference>
<dbReference type="InterPro" id="IPR011663">
    <property type="entry name" value="UTRA"/>
</dbReference>
<feature type="domain" description="HTH gntR-type" evidence="4">
    <location>
        <begin position="9"/>
        <end position="77"/>
    </location>
</feature>
<dbReference type="PROSITE" id="PS50949">
    <property type="entry name" value="HTH_GNTR"/>
    <property type="match status" value="1"/>
</dbReference>